<dbReference type="Pfam" id="PF11951">
    <property type="entry name" value="Fungal_trans_2"/>
    <property type="match status" value="1"/>
</dbReference>
<dbReference type="PANTHER" id="PTHR38791">
    <property type="entry name" value="ZN(II)2CYS6 TRANSCRIPTION FACTOR (EUROFUNG)-RELATED-RELATED"/>
    <property type="match status" value="1"/>
</dbReference>
<reference evidence="1 2" key="1">
    <citation type="submission" date="2018-02" db="EMBL/GenBank/DDBJ databases">
        <title>The genomes of Aspergillus section Nigri reveals drivers in fungal speciation.</title>
        <authorList>
            <consortium name="DOE Joint Genome Institute"/>
            <person name="Vesth T.C."/>
            <person name="Nybo J."/>
            <person name="Theobald S."/>
            <person name="Brandl J."/>
            <person name="Frisvad J.C."/>
            <person name="Nielsen K.F."/>
            <person name="Lyhne E.K."/>
            <person name="Kogle M.E."/>
            <person name="Kuo A."/>
            <person name="Riley R."/>
            <person name="Clum A."/>
            <person name="Nolan M."/>
            <person name="Lipzen A."/>
            <person name="Salamov A."/>
            <person name="Henrissat B."/>
            <person name="Wiebenga A."/>
            <person name="De vries R.P."/>
            <person name="Grigoriev I.V."/>
            <person name="Mortensen U.H."/>
            <person name="Andersen M.R."/>
            <person name="Baker S.E."/>
        </authorList>
    </citation>
    <scope>NUCLEOTIDE SEQUENCE [LARGE SCALE GENOMIC DNA]</scope>
    <source>
        <strain evidence="1 2">CBS 101889</strain>
    </source>
</reference>
<dbReference type="VEuPathDB" id="FungiDB:BO97DRAFT_334235"/>
<name>A0A395IBY3_ASPHC</name>
<dbReference type="RefSeq" id="XP_025556874.1">
    <property type="nucleotide sequence ID" value="XM_025691391.1"/>
</dbReference>
<protein>
    <recommendedName>
        <fullName evidence="3">Zn(II)2Cys6 transcription factor</fullName>
    </recommendedName>
</protein>
<dbReference type="InterPro" id="IPR053175">
    <property type="entry name" value="DHMBA_Reg_Transcription_Factor"/>
</dbReference>
<accession>A0A395IBY3</accession>
<dbReference type="InterPro" id="IPR021858">
    <property type="entry name" value="Fun_TF"/>
</dbReference>
<dbReference type="CDD" id="cd12148">
    <property type="entry name" value="fungal_TF_MHR"/>
    <property type="match status" value="1"/>
</dbReference>
<dbReference type="Proteomes" id="UP000248961">
    <property type="component" value="Unassembled WGS sequence"/>
</dbReference>
<dbReference type="STRING" id="1450537.A0A395IBY3"/>
<feature type="non-terminal residue" evidence="1">
    <location>
        <position position="1"/>
    </location>
</feature>
<sequence>SSLTVHQVPDIPWEERAVCYFFDQYTACDKPDGGSHLGFIPRLYAGWRGPDAAEPASSCLRLAVDAAALLTLGNQVKASSLVTQARHRVALAVQGLRQALDSPVERVKDDTFAAVVILALFEDISGERNGLASSHTVGFEALMKLRGASLLNEQGLDLFKFAYVHTRIEALLLRQKQRFSTHDIVTRLDPADPLQRLMMIVNQLDPVLLENPLTTDAADPAVITTLASRIELCRSLDSELADWSQNLPTSWLPHACRSHTGEDVLTYQGQFSASMWSYYHALRVLLQLTMLDFLRTLASIVSSNGIQREASRQEADGSQLIRSMISDTCRSIPYCFGEIDQLGHPSASQGKSQLRAFYVYYMIWPLWYILTCGYATPAQAQHIRRVLTEKGSEVGIKLALVLAGESGGGSTVMPSMLGSFAPGSGGRSALTWP</sequence>
<dbReference type="GeneID" id="37195680"/>
<dbReference type="PANTHER" id="PTHR38791:SF12">
    <property type="entry name" value="TRANSCRIPTION FACTOR DOMAIN-CONTAINING PROTEIN-RELATED"/>
    <property type="match status" value="1"/>
</dbReference>
<evidence type="ECO:0000313" key="2">
    <source>
        <dbReference type="Proteomes" id="UP000248961"/>
    </source>
</evidence>
<evidence type="ECO:0008006" key="3">
    <source>
        <dbReference type="Google" id="ProtNLM"/>
    </source>
</evidence>
<keyword evidence="2" id="KW-1185">Reference proteome</keyword>
<dbReference type="OrthoDB" id="4491390at2759"/>
<organism evidence="1 2">
    <name type="scientific">Aspergillus homomorphus (strain CBS 101889)</name>
    <dbReference type="NCBI Taxonomy" id="1450537"/>
    <lineage>
        <taxon>Eukaryota</taxon>
        <taxon>Fungi</taxon>
        <taxon>Dikarya</taxon>
        <taxon>Ascomycota</taxon>
        <taxon>Pezizomycotina</taxon>
        <taxon>Eurotiomycetes</taxon>
        <taxon>Eurotiomycetidae</taxon>
        <taxon>Eurotiales</taxon>
        <taxon>Aspergillaceae</taxon>
        <taxon>Aspergillus</taxon>
        <taxon>Aspergillus subgen. Circumdati</taxon>
    </lineage>
</organism>
<dbReference type="EMBL" id="KZ824267">
    <property type="protein sequence ID" value="RAL17720.1"/>
    <property type="molecule type" value="Genomic_DNA"/>
</dbReference>
<evidence type="ECO:0000313" key="1">
    <source>
        <dbReference type="EMBL" id="RAL17720.1"/>
    </source>
</evidence>
<proteinExistence type="predicted"/>
<gene>
    <name evidence="1" type="ORF">BO97DRAFT_334235</name>
</gene>
<dbReference type="AlphaFoldDB" id="A0A395IBY3"/>